<dbReference type="InterPro" id="IPR038764">
    <property type="entry name" value="GNAT_N_AcTrfase_prd"/>
</dbReference>
<organism evidence="2 3">
    <name type="scientific">Actinoplanes sichuanensis</name>
    <dbReference type="NCBI Taxonomy" id="512349"/>
    <lineage>
        <taxon>Bacteria</taxon>
        <taxon>Bacillati</taxon>
        <taxon>Actinomycetota</taxon>
        <taxon>Actinomycetes</taxon>
        <taxon>Micromonosporales</taxon>
        <taxon>Micromonosporaceae</taxon>
        <taxon>Actinoplanes</taxon>
    </lineage>
</organism>
<accession>A0ABW4A005</accession>
<keyword evidence="3" id="KW-1185">Reference proteome</keyword>
<sequence>MDVVVRELDGPSELTAAARLYRSVFGYTQPEYGVSPRLLAALRENSGSVIGALDPAGTMIGFCFGFSAVDRGELYHYSQAAVVDAAAQGLGIGRRLKQAQAQTARGTGARTMRWTFDPYALRNAHFNLNVLGATGIRFLPDYYGGGTDRVLVSWDLWHARKPGVPAGTLESPATDRAAQRSGLERHFATGARWTGVTHDADRVTCTFENDES</sequence>
<dbReference type="InterPro" id="IPR016181">
    <property type="entry name" value="Acyl_CoA_acyltransferase"/>
</dbReference>
<gene>
    <name evidence="2" type="ORF">ACFQ5G_00985</name>
</gene>
<keyword evidence="2" id="KW-0808">Transferase</keyword>
<evidence type="ECO:0000313" key="3">
    <source>
        <dbReference type="Proteomes" id="UP001597183"/>
    </source>
</evidence>
<protein>
    <submittedName>
        <fullName evidence="2">GNAT family N-acetyltransferase</fullName>
        <ecNumber evidence="2">2.3.1.-</ecNumber>
    </submittedName>
</protein>
<dbReference type="PANTHER" id="PTHR41700">
    <property type="entry name" value="GCN5-RELATED N-ACETYLTRANSFERASE"/>
    <property type="match status" value="1"/>
</dbReference>
<dbReference type="SUPFAM" id="SSF55729">
    <property type="entry name" value="Acyl-CoA N-acyltransferases (Nat)"/>
    <property type="match status" value="1"/>
</dbReference>
<dbReference type="Proteomes" id="UP001597183">
    <property type="component" value="Unassembled WGS sequence"/>
</dbReference>
<reference evidence="3" key="1">
    <citation type="journal article" date="2019" name="Int. J. Syst. Evol. Microbiol.">
        <title>The Global Catalogue of Microorganisms (GCM) 10K type strain sequencing project: providing services to taxonomists for standard genome sequencing and annotation.</title>
        <authorList>
            <consortium name="The Broad Institute Genomics Platform"/>
            <consortium name="The Broad Institute Genome Sequencing Center for Infectious Disease"/>
            <person name="Wu L."/>
            <person name="Ma J."/>
        </authorList>
    </citation>
    <scope>NUCLEOTIDE SEQUENCE [LARGE SCALE GENOMIC DNA]</scope>
    <source>
        <strain evidence="3">CCM 7526</strain>
    </source>
</reference>
<dbReference type="GO" id="GO:0016746">
    <property type="term" value="F:acyltransferase activity"/>
    <property type="evidence" value="ECO:0007669"/>
    <property type="project" value="UniProtKB-KW"/>
</dbReference>
<dbReference type="Pfam" id="PF00583">
    <property type="entry name" value="Acetyltransf_1"/>
    <property type="match status" value="1"/>
</dbReference>
<proteinExistence type="predicted"/>
<dbReference type="InterPro" id="IPR000182">
    <property type="entry name" value="GNAT_dom"/>
</dbReference>
<feature type="domain" description="N-acetyltransferase" evidence="1">
    <location>
        <begin position="3"/>
        <end position="157"/>
    </location>
</feature>
<dbReference type="EMBL" id="JBHTMK010000002">
    <property type="protein sequence ID" value="MFD1363909.1"/>
    <property type="molecule type" value="Genomic_DNA"/>
</dbReference>
<dbReference type="EC" id="2.3.1.-" evidence="2"/>
<dbReference type="PANTHER" id="PTHR41700:SF1">
    <property type="entry name" value="N-ACETYLTRANSFERASE DOMAIN-CONTAINING PROTEIN"/>
    <property type="match status" value="1"/>
</dbReference>
<dbReference type="Gene3D" id="3.40.630.30">
    <property type="match status" value="1"/>
</dbReference>
<name>A0ABW4A005_9ACTN</name>
<evidence type="ECO:0000313" key="2">
    <source>
        <dbReference type="EMBL" id="MFD1363909.1"/>
    </source>
</evidence>
<evidence type="ECO:0000259" key="1">
    <source>
        <dbReference type="PROSITE" id="PS51186"/>
    </source>
</evidence>
<dbReference type="RefSeq" id="WP_317786684.1">
    <property type="nucleotide sequence ID" value="NZ_AP028461.1"/>
</dbReference>
<comment type="caution">
    <text evidence="2">The sequence shown here is derived from an EMBL/GenBank/DDBJ whole genome shotgun (WGS) entry which is preliminary data.</text>
</comment>
<dbReference type="PROSITE" id="PS51186">
    <property type="entry name" value="GNAT"/>
    <property type="match status" value="1"/>
</dbReference>
<keyword evidence="2" id="KW-0012">Acyltransferase</keyword>